<reference evidence="3" key="1">
    <citation type="submission" date="2025-08" db="UniProtKB">
        <authorList>
            <consortium name="RefSeq"/>
        </authorList>
    </citation>
    <scope>IDENTIFICATION</scope>
</reference>
<evidence type="ECO:0000313" key="3">
    <source>
        <dbReference type="RefSeq" id="XP_014480112.1"/>
    </source>
</evidence>
<dbReference type="SUPFAM" id="SSF47336">
    <property type="entry name" value="ACP-like"/>
    <property type="match status" value="1"/>
</dbReference>
<organism evidence="2 3">
    <name type="scientific">Dinoponera quadriceps</name>
    <name type="common">South American ant</name>
    <dbReference type="NCBI Taxonomy" id="609295"/>
    <lineage>
        <taxon>Eukaryota</taxon>
        <taxon>Metazoa</taxon>
        <taxon>Ecdysozoa</taxon>
        <taxon>Arthropoda</taxon>
        <taxon>Hexapoda</taxon>
        <taxon>Insecta</taxon>
        <taxon>Pterygota</taxon>
        <taxon>Neoptera</taxon>
        <taxon>Endopterygota</taxon>
        <taxon>Hymenoptera</taxon>
        <taxon>Apocrita</taxon>
        <taxon>Aculeata</taxon>
        <taxon>Formicoidea</taxon>
        <taxon>Formicidae</taxon>
        <taxon>Ponerinae</taxon>
        <taxon>Ponerini</taxon>
        <taxon>Dinoponera</taxon>
    </lineage>
</organism>
<dbReference type="AlphaFoldDB" id="A0A6P3XPH8"/>
<sequence length="79" mass="8951">MGMEDLETIGQNTPLSELGMDSMMAVDIKQTLQREFDIFLTAQDIRKLTLAKLKDMADENKRFAEDTNDIVDLESGKLL</sequence>
<name>A0A6P3XPH8_DINQU</name>
<proteinExistence type="predicted"/>
<evidence type="ECO:0000259" key="1">
    <source>
        <dbReference type="PROSITE" id="PS50075"/>
    </source>
</evidence>
<dbReference type="Gene3D" id="1.10.1200.10">
    <property type="entry name" value="ACP-like"/>
    <property type="match status" value="1"/>
</dbReference>
<dbReference type="RefSeq" id="XP_014480112.1">
    <property type="nucleotide sequence ID" value="XM_014624626.1"/>
</dbReference>
<feature type="domain" description="Carrier" evidence="1">
    <location>
        <begin position="1"/>
        <end position="64"/>
    </location>
</feature>
<gene>
    <name evidence="3" type="primary">LOC106747265</name>
</gene>
<feature type="non-terminal residue" evidence="3">
    <location>
        <position position="79"/>
    </location>
</feature>
<evidence type="ECO:0000313" key="2">
    <source>
        <dbReference type="Proteomes" id="UP000515204"/>
    </source>
</evidence>
<dbReference type="InterPro" id="IPR036736">
    <property type="entry name" value="ACP-like_sf"/>
</dbReference>
<accession>A0A6P3XPH8</accession>
<dbReference type="GeneID" id="106747265"/>
<keyword evidence="2" id="KW-1185">Reference proteome</keyword>
<dbReference type="InterPro" id="IPR009081">
    <property type="entry name" value="PP-bd_ACP"/>
</dbReference>
<dbReference type="PROSITE" id="PS50075">
    <property type="entry name" value="CARRIER"/>
    <property type="match status" value="1"/>
</dbReference>
<dbReference type="KEGG" id="dqu:106747265"/>
<dbReference type="OrthoDB" id="329835at2759"/>
<dbReference type="Pfam" id="PF00550">
    <property type="entry name" value="PP-binding"/>
    <property type="match status" value="1"/>
</dbReference>
<dbReference type="Proteomes" id="UP000515204">
    <property type="component" value="Unplaced"/>
</dbReference>
<protein>
    <submittedName>
        <fullName evidence="3">Fatty acid synthase-like</fullName>
    </submittedName>
</protein>